<dbReference type="KEGG" id="bxb:DR64_7932"/>
<evidence type="ECO:0000256" key="1">
    <source>
        <dbReference type="ARBA" id="ARBA00010062"/>
    </source>
</evidence>
<proteinExistence type="inferred from homology"/>
<dbReference type="RefSeq" id="WP_011493671.1">
    <property type="nucleotide sequence ID" value="NC_007953.1"/>
</dbReference>
<evidence type="ECO:0000313" key="5">
    <source>
        <dbReference type="Proteomes" id="UP000001817"/>
    </source>
</evidence>
<dbReference type="InterPro" id="IPR051010">
    <property type="entry name" value="BCAA_transport"/>
</dbReference>
<sequence>MIYGIRNAIAALMLGVTFPCMAQISENVIRIGVLTDLSGPYMDVDGPGGVEAIRMAIADAGGTIDGRRIELLVADHQNRTDLAVSKAREWIDTRGVDVIFAGGASAAVLGMAQVAKEKKKPLIVNGAGSARLTNEDCSPYTVHYAYDTVALAKVGGAALVRQGLKSWFFVALDTAFGASTVSDTSEVLRANGGKVIGVVRHPVNLPDFSSIMLQAQGSGAQVLALANAGSDAVNAIKSAKEFGVMRSMKVAGLNLFIGDVYSFGLPTAQGLYLTENWYWDISPESRAWSKRFFEKMKKMPAGTQAAQYSAASHYLAAVKETRSDDGDKVMAAMKSMPINDMYAKNGRIRADGRMIHEMYLMQVKTPAESHYPWDYYRIAERVPAEEAFTTKAQSKCPLWK</sequence>
<dbReference type="InterPro" id="IPR028081">
    <property type="entry name" value="Leu-bd"/>
</dbReference>
<evidence type="ECO:0000259" key="3">
    <source>
        <dbReference type="Pfam" id="PF13458"/>
    </source>
</evidence>
<dbReference type="Gene3D" id="3.40.50.2300">
    <property type="match status" value="2"/>
</dbReference>
<dbReference type="OrthoDB" id="8887944at2"/>
<dbReference type="SUPFAM" id="SSF53822">
    <property type="entry name" value="Periplasmic binding protein-like I"/>
    <property type="match status" value="1"/>
</dbReference>
<comment type="similarity">
    <text evidence="1">Belongs to the leucine-binding protein family.</text>
</comment>
<dbReference type="eggNOG" id="COG0683">
    <property type="taxonomic scope" value="Bacteria"/>
</dbReference>
<keyword evidence="2" id="KW-0732">Signal</keyword>
<protein>
    <submittedName>
        <fullName evidence="4">Amino acid/amide ABC transporter substrate-binding protein, HAAT family</fullName>
    </submittedName>
</protein>
<dbReference type="InterPro" id="IPR028082">
    <property type="entry name" value="Peripla_BP_I"/>
</dbReference>
<dbReference type="CDD" id="cd06327">
    <property type="entry name" value="PBP1_SBP-like"/>
    <property type="match status" value="1"/>
</dbReference>
<dbReference type="Pfam" id="PF13458">
    <property type="entry name" value="Peripla_BP_6"/>
    <property type="match status" value="1"/>
</dbReference>
<evidence type="ECO:0000256" key="2">
    <source>
        <dbReference type="ARBA" id="ARBA00022729"/>
    </source>
</evidence>
<gene>
    <name evidence="4" type="ORF">Bxe_C0514</name>
</gene>
<accession>Q13HM4</accession>
<feature type="domain" description="Leucine-binding protein" evidence="3">
    <location>
        <begin position="29"/>
        <end position="364"/>
    </location>
</feature>
<evidence type="ECO:0000313" key="4">
    <source>
        <dbReference type="EMBL" id="ABE36415.1"/>
    </source>
</evidence>
<dbReference type="PANTHER" id="PTHR30483:SF6">
    <property type="entry name" value="PERIPLASMIC BINDING PROTEIN OF ABC TRANSPORTER FOR NATURAL AMINO ACIDS"/>
    <property type="match status" value="1"/>
</dbReference>
<dbReference type="STRING" id="266265.Bxe_C0514"/>
<reference evidence="4 5" key="1">
    <citation type="journal article" date="2006" name="Proc. Natl. Acad. Sci. U.S.A.">
        <title>Burkholderia xenovorans LB400 harbors a multi-replicon, 9.73-Mbp genome shaped for versatility.</title>
        <authorList>
            <person name="Chain P.S."/>
            <person name="Denef V.J."/>
            <person name="Konstantinidis K.T."/>
            <person name="Vergez L.M."/>
            <person name="Agullo L."/>
            <person name="Reyes V.L."/>
            <person name="Hauser L."/>
            <person name="Cordova M."/>
            <person name="Gomez L."/>
            <person name="Gonzalez M."/>
            <person name="Land M."/>
            <person name="Lao V."/>
            <person name="Larimer F."/>
            <person name="LiPuma J.J."/>
            <person name="Mahenthiralingam E."/>
            <person name="Malfatti S.A."/>
            <person name="Marx C.J."/>
            <person name="Parnell J.J."/>
            <person name="Ramette A."/>
            <person name="Richardson P."/>
            <person name="Seeger M."/>
            <person name="Smith D."/>
            <person name="Spilker T."/>
            <person name="Sul W.J."/>
            <person name="Tsoi T.V."/>
            <person name="Ulrich L.E."/>
            <person name="Zhulin I.B."/>
            <person name="Tiedje J.M."/>
        </authorList>
    </citation>
    <scope>NUCLEOTIDE SEQUENCE [LARGE SCALE GENOMIC DNA]</scope>
    <source>
        <strain evidence="4 5">LB400</strain>
    </source>
</reference>
<dbReference type="AlphaFoldDB" id="Q13HM4"/>
<organism evidence="4 5">
    <name type="scientific">Paraburkholderia xenovorans (strain LB400)</name>
    <dbReference type="NCBI Taxonomy" id="266265"/>
    <lineage>
        <taxon>Bacteria</taxon>
        <taxon>Pseudomonadati</taxon>
        <taxon>Pseudomonadota</taxon>
        <taxon>Betaproteobacteria</taxon>
        <taxon>Burkholderiales</taxon>
        <taxon>Burkholderiaceae</taxon>
        <taxon>Paraburkholderia</taxon>
    </lineage>
</organism>
<dbReference type="EMBL" id="CP000272">
    <property type="protein sequence ID" value="ABE36415.1"/>
    <property type="molecule type" value="Genomic_DNA"/>
</dbReference>
<dbReference type="KEGG" id="bxe:Bxe_C0514"/>
<dbReference type="DNASU" id="4010028"/>
<dbReference type="Proteomes" id="UP000001817">
    <property type="component" value="Chromosome 3"/>
</dbReference>
<dbReference type="PANTHER" id="PTHR30483">
    <property type="entry name" value="LEUCINE-SPECIFIC-BINDING PROTEIN"/>
    <property type="match status" value="1"/>
</dbReference>
<keyword evidence="5" id="KW-1185">Reference proteome</keyword>
<dbReference type="PATRIC" id="fig|266265.5.peg.8273"/>
<name>Q13HM4_PARXL</name>